<dbReference type="Proteomes" id="UP000266113">
    <property type="component" value="Unassembled WGS sequence"/>
</dbReference>
<evidence type="ECO:0000256" key="3">
    <source>
        <dbReference type="RuleBase" id="RU004514"/>
    </source>
</evidence>
<keyword evidence="6" id="KW-1185">Reference proteome</keyword>
<dbReference type="EMBL" id="QXIY01000026">
    <property type="protein sequence ID" value="RIE16569.1"/>
    <property type="molecule type" value="Genomic_DNA"/>
</dbReference>
<sequence>MQGRGSRAPRHTAQGAASRLLAPNVGSIAERLAEIRERACLSYRRAAGQPGEPHIVCVTKNQPLPRILEAIDAGATEIGENYLQEAIRKDVFALCESRGVTVRYIGRLQSNKYNAILRVFDAVDSAGPELLERLHGTQDRGAQRACTFLLEVNAGEESQKGGLTMPQIRELAAADAPWLYEISGLMVVVPLQATMQIRATIYQSVSVLFHELASDLGSSRVTLLSMGTSDDFELAIEHGSNMIRVGTGIFGPRSPSQV</sequence>
<dbReference type="InterPro" id="IPR029066">
    <property type="entry name" value="PLP-binding_barrel"/>
</dbReference>
<dbReference type="PANTHER" id="PTHR10146:SF14">
    <property type="entry name" value="PYRIDOXAL PHOSPHATE HOMEOSTASIS PROTEIN"/>
    <property type="match status" value="1"/>
</dbReference>
<dbReference type="InterPro" id="IPR011078">
    <property type="entry name" value="PyrdxlP_homeostasis"/>
</dbReference>
<feature type="domain" description="Alanine racemase N-terminal" evidence="4">
    <location>
        <begin position="52"/>
        <end position="252"/>
    </location>
</feature>
<evidence type="ECO:0000313" key="6">
    <source>
        <dbReference type="Proteomes" id="UP000266113"/>
    </source>
</evidence>
<dbReference type="InterPro" id="IPR001608">
    <property type="entry name" value="Ala_racemase_N"/>
</dbReference>
<evidence type="ECO:0000259" key="4">
    <source>
        <dbReference type="Pfam" id="PF01168"/>
    </source>
</evidence>
<proteinExistence type="inferred from homology"/>
<comment type="similarity">
    <text evidence="3">Belongs to the pyridoxal phosphate-binding protein YggS/PROSC family.</text>
</comment>
<reference evidence="5 6" key="1">
    <citation type="submission" date="2018-09" db="EMBL/GenBank/DDBJ databases">
        <title>Discovery and Ecogenomic Context for Candidatus Cryosericales, a Global Caldiserica Order Active in Thawing Permafrost.</title>
        <authorList>
            <person name="Martinez M.A."/>
            <person name="Woodcroft B.J."/>
            <person name="Ignacio Espinoza J.C."/>
            <person name="Zayed A."/>
            <person name="Singleton C.M."/>
            <person name="Boyd J."/>
            <person name="Li Y.-F."/>
            <person name="Purvine S."/>
            <person name="Maughan H."/>
            <person name="Hodgkins S.B."/>
            <person name="Anderson D."/>
            <person name="Sederholm M."/>
            <person name="Temperton B."/>
            <person name="Saleska S.R."/>
            <person name="Tyson G.W."/>
            <person name="Rich V.I."/>
        </authorList>
    </citation>
    <scope>NUCLEOTIDE SEQUENCE [LARGE SCALE GENOMIC DNA]</scope>
    <source>
        <strain evidence="5 6">SMC1</strain>
    </source>
</reference>
<name>A0A398DRB3_9BACT</name>
<dbReference type="Gene3D" id="3.20.20.10">
    <property type="entry name" value="Alanine racemase"/>
    <property type="match status" value="1"/>
</dbReference>
<dbReference type="AlphaFoldDB" id="A0A398DRB3"/>
<accession>A0A398DRB3</accession>
<evidence type="ECO:0000256" key="2">
    <source>
        <dbReference type="PIRSR" id="PIRSR004848-1"/>
    </source>
</evidence>
<comment type="caution">
    <text evidence="5">The sequence shown here is derived from an EMBL/GenBank/DDBJ whole genome shotgun (WGS) entry which is preliminary data.</text>
</comment>
<gene>
    <name evidence="5" type="ORF">SMC1_05980</name>
</gene>
<comment type="cofactor">
    <cofactor evidence="2">
        <name>pyridoxal 5'-phosphate</name>
        <dbReference type="ChEBI" id="CHEBI:597326"/>
    </cofactor>
</comment>
<dbReference type="Pfam" id="PF01168">
    <property type="entry name" value="Ala_racemase_N"/>
    <property type="match status" value="1"/>
</dbReference>
<dbReference type="GO" id="GO:0030170">
    <property type="term" value="F:pyridoxal phosphate binding"/>
    <property type="evidence" value="ECO:0007669"/>
    <property type="project" value="InterPro"/>
</dbReference>
<organism evidence="5 6">
    <name type="scientific">Candidatus Cryosericum septentrionale</name>
    <dbReference type="NCBI Taxonomy" id="2290913"/>
    <lineage>
        <taxon>Bacteria</taxon>
        <taxon>Pseudomonadati</taxon>
        <taxon>Caldisericota/Cryosericota group</taxon>
        <taxon>Candidatus Cryosericota</taxon>
        <taxon>Candidatus Cryosericia</taxon>
        <taxon>Candidatus Cryosericales</taxon>
        <taxon>Candidatus Cryosericaceae</taxon>
        <taxon>Candidatus Cryosericum</taxon>
    </lineage>
</organism>
<evidence type="ECO:0000256" key="1">
    <source>
        <dbReference type="ARBA" id="ARBA00022898"/>
    </source>
</evidence>
<dbReference type="NCBIfam" id="TIGR00044">
    <property type="entry name" value="YggS family pyridoxal phosphate-dependent enzyme"/>
    <property type="match status" value="1"/>
</dbReference>
<dbReference type="SUPFAM" id="SSF51419">
    <property type="entry name" value="PLP-binding barrel"/>
    <property type="match status" value="1"/>
</dbReference>
<keyword evidence="1 2" id="KW-0663">Pyridoxal phosphate</keyword>
<feature type="modified residue" description="N6-(pyridoxal phosphate)lysine" evidence="2">
    <location>
        <position position="60"/>
    </location>
</feature>
<dbReference type="PANTHER" id="PTHR10146">
    <property type="entry name" value="PROLINE SYNTHETASE CO-TRANSCRIBED BACTERIAL HOMOLOG PROTEIN"/>
    <property type="match status" value="1"/>
</dbReference>
<dbReference type="OrthoDB" id="9804072at2"/>
<evidence type="ECO:0000313" key="5">
    <source>
        <dbReference type="EMBL" id="RIE16569.1"/>
    </source>
</evidence>
<protein>
    <submittedName>
        <fullName evidence="5">YggS family pyridoxal phosphate-dependent enzyme</fullName>
    </submittedName>
</protein>
<dbReference type="PIRSF" id="PIRSF004848">
    <property type="entry name" value="YBL036c_PLPDEIII"/>
    <property type="match status" value="1"/>
</dbReference>